<dbReference type="EMBL" id="CP042914">
    <property type="protein sequence ID" value="QEG40006.1"/>
    <property type="molecule type" value="Genomic_DNA"/>
</dbReference>
<name>A0A5B9QSJ0_9BACT</name>
<evidence type="ECO:0000256" key="1">
    <source>
        <dbReference type="SAM" id="Phobius"/>
    </source>
</evidence>
<proteinExistence type="predicted"/>
<organism evidence="3 4">
    <name type="scientific">Roseimaritima ulvae</name>
    <dbReference type="NCBI Taxonomy" id="980254"/>
    <lineage>
        <taxon>Bacteria</taxon>
        <taxon>Pseudomonadati</taxon>
        <taxon>Planctomycetota</taxon>
        <taxon>Planctomycetia</taxon>
        <taxon>Pirellulales</taxon>
        <taxon>Pirellulaceae</taxon>
        <taxon>Roseimaritima</taxon>
    </lineage>
</organism>
<dbReference type="AlphaFoldDB" id="A0A5B9QSJ0"/>
<feature type="domain" description="TadE-like" evidence="2">
    <location>
        <begin position="38"/>
        <end position="80"/>
    </location>
</feature>
<evidence type="ECO:0000313" key="4">
    <source>
        <dbReference type="Proteomes" id="UP000325286"/>
    </source>
</evidence>
<protein>
    <submittedName>
        <fullName evidence="3">TadE-like protein</fullName>
    </submittedName>
</protein>
<evidence type="ECO:0000259" key="2">
    <source>
        <dbReference type="Pfam" id="PF07811"/>
    </source>
</evidence>
<feature type="transmembrane region" description="Helical" evidence="1">
    <location>
        <begin position="38"/>
        <end position="59"/>
    </location>
</feature>
<dbReference type="KEGG" id="rul:UC8_20100"/>
<gene>
    <name evidence="3" type="ORF">UC8_20100</name>
</gene>
<dbReference type="Pfam" id="PF07811">
    <property type="entry name" value="TadE"/>
    <property type="match status" value="1"/>
</dbReference>
<reference evidence="3 4" key="1">
    <citation type="submission" date="2019-08" db="EMBL/GenBank/DDBJ databases">
        <title>Deep-cultivation of Planctomycetes and their phenomic and genomic characterization uncovers novel biology.</title>
        <authorList>
            <person name="Wiegand S."/>
            <person name="Jogler M."/>
            <person name="Boedeker C."/>
            <person name="Pinto D."/>
            <person name="Vollmers J."/>
            <person name="Rivas-Marin E."/>
            <person name="Kohn T."/>
            <person name="Peeters S.H."/>
            <person name="Heuer A."/>
            <person name="Rast P."/>
            <person name="Oberbeckmann S."/>
            <person name="Bunk B."/>
            <person name="Jeske O."/>
            <person name="Meyerdierks A."/>
            <person name="Storesund J.E."/>
            <person name="Kallscheuer N."/>
            <person name="Luecker S."/>
            <person name="Lage O.M."/>
            <person name="Pohl T."/>
            <person name="Merkel B.J."/>
            <person name="Hornburger P."/>
            <person name="Mueller R.-W."/>
            <person name="Bruemmer F."/>
            <person name="Labrenz M."/>
            <person name="Spormann A.M."/>
            <person name="Op den Camp H."/>
            <person name="Overmann J."/>
            <person name="Amann R."/>
            <person name="Jetten M.S.M."/>
            <person name="Mascher T."/>
            <person name="Medema M.H."/>
            <person name="Devos D.P."/>
            <person name="Kaster A.-K."/>
            <person name="Ovreas L."/>
            <person name="Rohde M."/>
            <person name="Galperin M.Y."/>
            <person name="Jogler C."/>
        </authorList>
    </citation>
    <scope>NUCLEOTIDE SEQUENCE [LARGE SCALE GENOMIC DNA]</scope>
    <source>
        <strain evidence="3 4">UC8</strain>
    </source>
</reference>
<keyword evidence="1" id="KW-0812">Transmembrane</keyword>
<accession>A0A5B9QSJ0</accession>
<sequence length="168" mass="18535">MSRSKASTMNFLHRTPVLAAHRRRQRGRSGRCTAVRHGAAVVEFALVANVMILVVFICIEFTRLNMMRNLIQDAAYFAARTAMVPGGTTADAEAEANRVLAILNIQNAEIAVNDGAPLTDETRNVQVRVTVPISDNALFVPLFTGDKDLEAFSTMKTERYDGFYNPSD</sequence>
<keyword evidence="1" id="KW-0472">Membrane</keyword>
<evidence type="ECO:0000313" key="3">
    <source>
        <dbReference type="EMBL" id="QEG40006.1"/>
    </source>
</evidence>
<keyword evidence="1" id="KW-1133">Transmembrane helix</keyword>
<dbReference type="InterPro" id="IPR012495">
    <property type="entry name" value="TadE-like_dom"/>
</dbReference>
<keyword evidence="4" id="KW-1185">Reference proteome</keyword>
<dbReference type="Proteomes" id="UP000325286">
    <property type="component" value="Chromosome"/>
</dbReference>